<feature type="transmembrane region" description="Helical" evidence="1">
    <location>
        <begin position="193"/>
        <end position="210"/>
    </location>
</feature>
<evidence type="ECO:0000313" key="3">
    <source>
        <dbReference type="Proteomes" id="UP001164748"/>
    </source>
</evidence>
<feature type="transmembrane region" description="Helical" evidence="1">
    <location>
        <begin position="216"/>
        <end position="237"/>
    </location>
</feature>
<dbReference type="Proteomes" id="UP001164748">
    <property type="component" value="Chromosome"/>
</dbReference>
<feature type="transmembrane region" description="Helical" evidence="1">
    <location>
        <begin position="121"/>
        <end position="139"/>
    </location>
</feature>
<evidence type="ECO:0000313" key="2">
    <source>
        <dbReference type="EMBL" id="WBA09424.1"/>
    </source>
</evidence>
<keyword evidence="1" id="KW-0472">Membrane</keyword>
<dbReference type="EMBL" id="CP114588">
    <property type="protein sequence ID" value="WBA09424.1"/>
    <property type="molecule type" value="Genomic_DNA"/>
</dbReference>
<keyword evidence="1" id="KW-0812">Transmembrane</keyword>
<sequence>MRISLFLWPVLVLTVIAVAGISATFSLNSLAIGASALFFFYPDKLASWCLALAMAIFAFTLPQLPALLAASTLLLLPALSLWFNPDRHPHVKLLLGAVMVAMFAGMMALQSEAKLGGSPSTLALQTLALVGLWLAIRYWPGYQPPHRGAWLLLPVLVALSGWSAALWTATMVMIIWLLQWVGFTPQFARSRHLALHLIPSIPFLVITWITPGQLTLSLLVAWATMLAAIWVGEYLLLEEPDDQ</sequence>
<feature type="transmembrane region" description="Helical" evidence="1">
    <location>
        <begin position="45"/>
        <end position="61"/>
    </location>
</feature>
<feature type="transmembrane region" description="Helical" evidence="1">
    <location>
        <begin position="5"/>
        <end position="25"/>
    </location>
</feature>
<accession>A0AA47LS39</accession>
<proteinExistence type="predicted"/>
<name>A0AA47LS39_9GAMM</name>
<feature type="transmembrane region" description="Helical" evidence="1">
    <location>
        <begin position="151"/>
        <end position="181"/>
    </location>
</feature>
<gene>
    <name evidence="2" type="ORF">N8M53_04275</name>
</gene>
<reference evidence="2" key="1">
    <citation type="submission" date="2022-09" db="EMBL/GenBank/DDBJ databases">
        <authorList>
            <person name="Li Z.-J."/>
        </authorList>
    </citation>
    <scope>NUCLEOTIDE SEQUENCE</scope>
    <source>
        <strain evidence="2">TGB11</strain>
    </source>
</reference>
<feature type="transmembrane region" description="Helical" evidence="1">
    <location>
        <begin position="66"/>
        <end position="84"/>
    </location>
</feature>
<dbReference type="AlphaFoldDB" id="A0AA47LS39"/>
<evidence type="ECO:0000256" key="1">
    <source>
        <dbReference type="SAM" id="Phobius"/>
    </source>
</evidence>
<feature type="transmembrane region" description="Helical" evidence="1">
    <location>
        <begin position="90"/>
        <end position="109"/>
    </location>
</feature>
<dbReference type="RefSeq" id="WP_269579603.1">
    <property type="nucleotide sequence ID" value="NZ_CP114588.1"/>
</dbReference>
<organism evidence="2 3">
    <name type="scientific">Salinivibrio kushneri</name>
    <dbReference type="NCBI Taxonomy" id="1908198"/>
    <lineage>
        <taxon>Bacteria</taxon>
        <taxon>Pseudomonadati</taxon>
        <taxon>Pseudomonadota</taxon>
        <taxon>Gammaproteobacteria</taxon>
        <taxon>Vibrionales</taxon>
        <taxon>Vibrionaceae</taxon>
        <taxon>Salinivibrio</taxon>
    </lineage>
</organism>
<keyword evidence="1" id="KW-1133">Transmembrane helix</keyword>
<protein>
    <submittedName>
        <fullName evidence="2">Uncharacterized protein</fullName>
    </submittedName>
</protein>